<dbReference type="InterPro" id="IPR018209">
    <property type="entry name" value="Pyrv_Knase_AS"/>
</dbReference>
<dbReference type="InterPro" id="IPR015806">
    <property type="entry name" value="Pyrv_Knase_insert_dom_sf"/>
</dbReference>
<comment type="similarity">
    <text evidence="3 14">Belongs to the pyruvate kinase family.</text>
</comment>
<comment type="catalytic activity">
    <reaction evidence="14">
        <text>pyruvate + ATP = phosphoenolpyruvate + ADP + H(+)</text>
        <dbReference type="Rhea" id="RHEA:18157"/>
        <dbReference type="ChEBI" id="CHEBI:15361"/>
        <dbReference type="ChEBI" id="CHEBI:15378"/>
        <dbReference type="ChEBI" id="CHEBI:30616"/>
        <dbReference type="ChEBI" id="CHEBI:58702"/>
        <dbReference type="ChEBI" id="CHEBI:456216"/>
        <dbReference type="EC" id="2.7.1.40"/>
    </reaction>
</comment>
<feature type="domain" description="Pyruvate kinase barrel" evidence="15">
    <location>
        <begin position="4"/>
        <end position="329"/>
    </location>
</feature>
<dbReference type="HOGENOM" id="CLU_015439_0_2_6"/>
<dbReference type="PANTHER" id="PTHR11817">
    <property type="entry name" value="PYRUVATE KINASE"/>
    <property type="match status" value="1"/>
</dbReference>
<evidence type="ECO:0000259" key="16">
    <source>
        <dbReference type="Pfam" id="PF02887"/>
    </source>
</evidence>
<comment type="cofactor">
    <cofactor evidence="1">
        <name>K(+)</name>
        <dbReference type="ChEBI" id="CHEBI:29103"/>
    </cofactor>
</comment>
<dbReference type="InterPro" id="IPR036918">
    <property type="entry name" value="Pyrv_Knase_C_sf"/>
</dbReference>
<keyword evidence="10 14" id="KW-0460">Magnesium</keyword>
<dbReference type="GO" id="GO:0000287">
    <property type="term" value="F:magnesium ion binding"/>
    <property type="evidence" value="ECO:0007669"/>
    <property type="project" value="UniProtKB-UniRule"/>
</dbReference>
<sequence>MTFRRTKIVATLGPATSSPERLEQLILAGLDVARLNFSHGSADEHRARAHLVRELAARHGRFVALLGDLQGPKIRIAKFVDKRIELAVGDHFRFSVTHPRDAGSQEVVGIDYPDLVKDCNVGDELLLDDGRVVMQVLEKTADELHCTVLIGGPLSDHKGINRRGGGLTAPALTAKDKQDIKLAAELDLDYLAVSFPRDAADMELARRLRDEAGGKAWLVAKIERAEAVADDAALDGLIRASDAVMVARGDLGVEIGDAELVGIQKKIILHARRYNKAVITATQMMESMIHSPMPTRAEVSDVANAVLDNTDAVMLSAESAAGEYPVEAVQAMARICLGAERHPTSTRSSHRLGHTFERCDESIALAAMYTANHFPGVKAIISLTDSGYTPLIMSRIRSSVPIFAFSPHRETQARVALFRGVYTIPFDPAAVAPEKLSQAAVDELLKRGVVEPGDWVILTKGDSYNTTGGTNGMKILHVGEPLV</sequence>
<dbReference type="AlphaFoldDB" id="A0A0C4WKR6"/>
<dbReference type="RefSeq" id="WP_039802713.1">
    <property type="nucleotide sequence ID" value="NZ_CP010415.1"/>
</dbReference>
<dbReference type="GO" id="GO:0030955">
    <property type="term" value="F:potassium ion binding"/>
    <property type="evidence" value="ECO:0007669"/>
    <property type="project" value="UniProtKB-UniRule"/>
</dbReference>
<keyword evidence="18" id="KW-1185">Reference proteome</keyword>
<dbReference type="Pfam" id="PF00224">
    <property type="entry name" value="PK"/>
    <property type="match status" value="1"/>
</dbReference>
<evidence type="ECO:0000256" key="3">
    <source>
        <dbReference type="ARBA" id="ARBA00008663"/>
    </source>
</evidence>
<dbReference type="NCBIfam" id="NF004978">
    <property type="entry name" value="PRK06354.1"/>
    <property type="match status" value="1"/>
</dbReference>
<dbReference type="InterPro" id="IPR015813">
    <property type="entry name" value="Pyrv/PenolPyrv_kinase-like_dom"/>
</dbReference>
<dbReference type="GO" id="GO:0016301">
    <property type="term" value="F:kinase activity"/>
    <property type="evidence" value="ECO:0007669"/>
    <property type="project" value="UniProtKB-KW"/>
</dbReference>
<keyword evidence="8 14" id="KW-0418">Kinase</keyword>
<dbReference type="PROSITE" id="PS00110">
    <property type="entry name" value="PYRUVATE_KINASE"/>
    <property type="match status" value="1"/>
</dbReference>
<protein>
    <recommendedName>
        <fullName evidence="4 13">Pyruvate kinase</fullName>
        <ecNumber evidence="4 13">2.7.1.40</ecNumber>
    </recommendedName>
</protein>
<dbReference type="Gene3D" id="3.40.1380.20">
    <property type="entry name" value="Pyruvate kinase, C-terminal domain"/>
    <property type="match status" value="1"/>
</dbReference>
<accession>A0A0C4WKR6</accession>
<dbReference type="Gene3D" id="3.20.20.60">
    <property type="entry name" value="Phosphoenolpyruvate-binding domains"/>
    <property type="match status" value="1"/>
</dbReference>
<dbReference type="GO" id="GO:0004743">
    <property type="term" value="F:pyruvate kinase activity"/>
    <property type="evidence" value="ECO:0007669"/>
    <property type="project" value="UniProtKB-UniRule"/>
</dbReference>
<keyword evidence="5 14" id="KW-0808">Transferase</keyword>
<comment type="pathway">
    <text evidence="2 14">Carbohydrate degradation; glycolysis; pyruvate from D-glyceraldehyde 3-phosphate: step 5/5.</text>
</comment>
<dbReference type="NCBIfam" id="TIGR01064">
    <property type="entry name" value="pyruv_kin"/>
    <property type="match status" value="1"/>
</dbReference>
<keyword evidence="11 14" id="KW-0324">Glycolysis</keyword>
<keyword evidence="6" id="KW-0479">Metal-binding</keyword>
<keyword evidence="12 17" id="KW-0670">Pyruvate</keyword>
<dbReference type="UniPathway" id="UPA00109">
    <property type="reaction ID" value="UER00188"/>
</dbReference>
<dbReference type="FunFam" id="2.40.33.10:FF:000001">
    <property type="entry name" value="Pyruvate kinase"/>
    <property type="match status" value="1"/>
</dbReference>
<dbReference type="SUPFAM" id="SSF51621">
    <property type="entry name" value="Phosphoenolpyruvate/pyruvate domain"/>
    <property type="match status" value="1"/>
</dbReference>
<evidence type="ECO:0000256" key="11">
    <source>
        <dbReference type="ARBA" id="ARBA00023152"/>
    </source>
</evidence>
<evidence type="ECO:0000256" key="7">
    <source>
        <dbReference type="ARBA" id="ARBA00022741"/>
    </source>
</evidence>
<proteinExistence type="inferred from homology"/>
<dbReference type="InterPro" id="IPR015793">
    <property type="entry name" value="Pyrv_Knase_brl"/>
</dbReference>
<dbReference type="KEGG" id="acx:Achr_11860"/>
<dbReference type="EC" id="2.7.1.40" evidence="4 13"/>
<feature type="domain" description="Pyruvate kinase C-terminal" evidence="16">
    <location>
        <begin position="361"/>
        <end position="476"/>
    </location>
</feature>
<name>A0A0C4WKR6_9GAMM</name>
<dbReference type="InterPro" id="IPR011037">
    <property type="entry name" value="Pyrv_Knase-like_insert_dom_sf"/>
</dbReference>
<evidence type="ECO:0000256" key="9">
    <source>
        <dbReference type="ARBA" id="ARBA00022840"/>
    </source>
</evidence>
<evidence type="ECO:0000256" key="13">
    <source>
        <dbReference type="NCBIfam" id="TIGR01064"/>
    </source>
</evidence>
<dbReference type="Proteomes" id="UP000068210">
    <property type="component" value="Chromosome"/>
</dbReference>
<reference evidence="17 18" key="1">
    <citation type="journal article" date="2015" name="PLoS ONE">
        <title>Azotobacter Genomes: The Genome of Azotobacter chroococcum NCIMB 8003 (ATCC 4412).</title>
        <authorList>
            <person name="Robson R.L."/>
            <person name="Jones R."/>
            <person name="Robson R.M."/>
            <person name="Schwartz A."/>
            <person name="Richardson T.H."/>
        </authorList>
    </citation>
    <scope>NUCLEOTIDE SEQUENCE [LARGE SCALE GENOMIC DNA]</scope>
    <source>
        <strain evidence="17 18">NCIMB 8003</strain>
    </source>
</reference>
<organism evidence="17 18">
    <name type="scientific">Azotobacter chroococcum NCIMB 8003</name>
    <dbReference type="NCBI Taxonomy" id="1328314"/>
    <lineage>
        <taxon>Bacteria</taxon>
        <taxon>Pseudomonadati</taxon>
        <taxon>Pseudomonadota</taxon>
        <taxon>Gammaproteobacteria</taxon>
        <taxon>Pseudomonadales</taxon>
        <taxon>Pseudomonadaceae</taxon>
        <taxon>Azotobacter</taxon>
    </lineage>
</organism>
<dbReference type="Gene3D" id="2.40.33.10">
    <property type="entry name" value="PK beta-barrel domain-like"/>
    <property type="match status" value="1"/>
</dbReference>
<evidence type="ECO:0000256" key="8">
    <source>
        <dbReference type="ARBA" id="ARBA00022777"/>
    </source>
</evidence>
<evidence type="ECO:0000256" key="2">
    <source>
        <dbReference type="ARBA" id="ARBA00004997"/>
    </source>
</evidence>
<keyword evidence="9" id="KW-0067">ATP-binding</keyword>
<dbReference type="SUPFAM" id="SSF52935">
    <property type="entry name" value="PK C-terminal domain-like"/>
    <property type="match status" value="1"/>
</dbReference>
<gene>
    <name evidence="17" type="ORF">Achr_11860</name>
</gene>
<evidence type="ECO:0000259" key="15">
    <source>
        <dbReference type="Pfam" id="PF00224"/>
    </source>
</evidence>
<evidence type="ECO:0000256" key="6">
    <source>
        <dbReference type="ARBA" id="ARBA00022723"/>
    </source>
</evidence>
<dbReference type="InterPro" id="IPR040442">
    <property type="entry name" value="Pyrv_kinase-like_dom_sf"/>
</dbReference>
<evidence type="ECO:0000256" key="12">
    <source>
        <dbReference type="ARBA" id="ARBA00023317"/>
    </source>
</evidence>
<keyword evidence="7" id="KW-0547">Nucleotide-binding</keyword>
<evidence type="ECO:0000256" key="5">
    <source>
        <dbReference type="ARBA" id="ARBA00022679"/>
    </source>
</evidence>
<dbReference type="PRINTS" id="PR01050">
    <property type="entry name" value="PYRUVTKNASE"/>
</dbReference>
<evidence type="ECO:0000313" key="17">
    <source>
        <dbReference type="EMBL" id="AJE20666.1"/>
    </source>
</evidence>
<evidence type="ECO:0000313" key="18">
    <source>
        <dbReference type="Proteomes" id="UP000068210"/>
    </source>
</evidence>
<evidence type="ECO:0000256" key="10">
    <source>
        <dbReference type="ARBA" id="ARBA00022842"/>
    </source>
</evidence>
<evidence type="ECO:0000256" key="1">
    <source>
        <dbReference type="ARBA" id="ARBA00001958"/>
    </source>
</evidence>
<evidence type="ECO:0000256" key="14">
    <source>
        <dbReference type="RuleBase" id="RU000504"/>
    </source>
</evidence>
<dbReference type="Pfam" id="PF02887">
    <property type="entry name" value="PK_C"/>
    <property type="match status" value="1"/>
</dbReference>
<dbReference type="STRING" id="1328314.Achr_11860"/>
<dbReference type="SUPFAM" id="SSF50800">
    <property type="entry name" value="PK beta-barrel domain-like"/>
    <property type="match status" value="1"/>
</dbReference>
<dbReference type="GO" id="GO:0005524">
    <property type="term" value="F:ATP binding"/>
    <property type="evidence" value="ECO:0007669"/>
    <property type="project" value="UniProtKB-KW"/>
</dbReference>
<dbReference type="InterPro" id="IPR001697">
    <property type="entry name" value="Pyr_Knase"/>
</dbReference>
<dbReference type="NCBIfam" id="NF004491">
    <property type="entry name" value="PRK05826.1"/>
    <property type="match status" value="1"/>
</dbReference>
<dbReference type="InterPro" id="IPR015795">
    <property type="entry name" value="Pyrv_Knase_C"/>
</dbReference>
<dbReference type="EMBL" id="CP010415">
    <property type="protein sequence ID" value="AJE20666.1"/>
    <property type="molecule type" value="Genomic_DNA"/>
</dbReference>
<evidence type="ECO:0000256" key="4">
    <source>
        <dbReference type="ARBA" id="ARBA00012142"/>
    </source>
</evidence>